<dbReference type="GO" id="GO:0006355">
    <property type="term" value="P:regulation of DNA-templated transcription"/>
    <property type="evidence" value="ECO:0007669"/>
    <property type="project" value="InterPro"/>
</dbReference>
<name>A8PRR0_MALGO</name>
<dbReference type="GO" id="GO:0008270">
    <property type="term" value="F:zinc ion binding"/>
    <property type="evidence" value="ECO:0007669"/>
    <property type="project" value="UniProtKB-KW"/>
</dbReference>
<dbReference type="Gene3D" id="3.30.50.10">
    <property type="entry name" value="Erythroid Transcription Factor GATA-1, subunit A"/>
    <property type="match status" value="1"/>
</dbReference>
<accession>A8PRR0</accession>
<feature type="region of interest" description="Disordered" evidence="7">
    <location>
        <begin position="554"/>
        <end position="601"/>
    </location>
</feature>
<dbReference type="GeneID" id="5856639"/>
<dbReference type="SUPFAM" id="SSF57716">
    <property type="entry name" value="Glucocorticoid receptor-like (DNA-binding domain)"/>
    <property type="match status" value="1"/>
</dbReference>
<proteinExistence type="predicted"/>
<evidence type="ECO:0000256" key="2">
    <source>
        <dbReference type="ARBA" id="ARBA00022771"/>
    </source>
</evidence>
<dbReference type="Proteomes" id="UP000008837">
    <property type="component" value="Unassembled WGS sequence"/>
</dbReference>
<dbReference type="InParanoid" id="A8PRR0"/>
<feature type="compositionally biased region" description="Basic residues" evidence="7">
    <location>
        <begin position="400"/>
        <end position="412"/>
    </location>
</feature>
<dbReference type="VEuPathDB" id="FungiDB:MGL_0108"/>
<protein>
    <recommendedName>
        <fullName evidence="8">GATA-type domain-containing protein</fullName>
    </recommendedName>
</protein>
<evidence type="ECO:0000313" key="10">
    <source>
        <dbReference type="Proteomes" id="UP000008837"/>
    </source>
</evidence>
<evidence type="ECO:0000256" key="6">
    <source>
        <dbReference type="PROSITE-ProRule" id="PRU00094"/>
    </source>
</evidence>
<organism evidence="9 10">
    <name type="scientific">Malassezia globosa (strain ATCC MYA-4612 / CBS 7966)</name>
    <name type="common">Dandruff-associated fungus</name>
    <dbReference type="NCBI Taxonomy" id="425265"/>
    <lineage>
        <taxon>Eukaryota</taxon>
        <taxon>Fungi</taxon>
        <taxon>Dikarya</taxon>
        <taxon>Basidiomycota</taxon>
        <taxon>Ustilaginomycotina</taxon>
        <taxon>Malasseziomycetes</taxon>
        <taxon>Malasseziales</taxon>
        <taxon>Malasseziaceae</taxon>
        <taxon>Malassezia</taxon>
    </lineage>
</organism>
<reference evidence="9 10" key="1">
    <citation type="journal article" date="2007" name="Proc. Natl. Acad. Sci. U.S.A.">
        <title>Dandruff-associated Malassezia genomes reveal convergent and divergent virulence traits shared with plant and human fungal pathogens.</title>
        <authorList>
            <person name="Xu J."/>
            <person name="Saunders C.W."/>
            <person name="Hu P."/>
            <person name="Grant R.A."/>
            <person name="Boekhout T."/>
            <person name="Kuramae E.E."/>
            <person name="Kronstad J.W."/>
            <person name="Deangelis Y.M."/>
            <person name="Reeder N.L."/>
            <person name="Johnstone K.R."/>
            <person name="Leland M."/>
            <person name="Fieno A.M."/>
            <person name="Begley W.M."/>
            <person name="Sun Y."/>
            <person name="Lacey M.P."/>
            <person name="Chaudhary T."/>
            <person name="Keough T."/>
            <person name="Chu L."/>
            <person name="Sears R."/>
            <person name="Yuan B."/>
            <person name="Dawson T.L.Jr."/>
        </authorList>
    </citation>
    <scope>NUCLEOTIDE SEQUENCE [LARGE SCALE GENOMIC DNA]</scope>
    <source>
        <strain evidence="10">ATCC MYA-4612 / CBS 7966</strain>
    </source>
</reference>
<keyword evidence="10" id="KW-1185">Reference proteome</keyword>
<keyword evidence="4" id="KW-0805">Transcription regulation</keyword>
<dbReference type="CDD" id="cd00202">
    <property type="entry name" value="ZnF_GATA"/>
    <property type="match status" value="1"/>
</dbReference>
<keyword evidence="3" id="KW-0862">Zinc</keyword>
<evidence type="ECO:0000256" key="5">
    <source>
        <dbReference type="ARBA" id="ARBA00023163"/>
    </source>
</evidence>
<feature type="domain" description="GATA-type" evidence="8">
    <location>
        <begin position="310"/>
        <end position="334"/>
    </location>
</feature>
<dbReference type="InterPro" id="IPR013088">
    <property type="entry name" value="Znf_NHR/GATA"/>
</dbReference>
<gene>
    <name evidence="9" type="ORF">MGL_0108</name>
</gene>
<dbReference type="GO" id="GO:0043565">
    <property type="term" value="F:sequence-specific DNA binding"/>
    <property type="evidence" value="ECO:0007669"/>
    <property type="project" value="InterPro"/>
</dbReference>
<evidence type="ECO:0000313" key="9">
    <source>
        <dbReference type="EMBL" id="EDP45119.1"/>
    </source>
</evidence>
<sequence length="700" mass="76182">MGTDMGGVHADGLRHASPCPFPLMLDPEEEDKGRESVDLPPLRSNSVEDTRCYWAICKYKDSKDSSLLFVYLDPRAYKKIGHLMYQSSLMDFVQPSEQPRVRDHLRTIMLSQTLFGSVMQCRFVSLSSMYAYLRGINPPAYNTTDIIVSWLNEDLALCFFHAVDDATCACGLDPGTFNRDEVYRLWDALSAASDPQPKGPLSNVFQILSTDSPRTILMSWPPPGLYNARDFASLVEGASSPDGATCTQRLRASHALHTQYHTFTVASVLVPCASVLLACFQITDEQALPPGRRANAAPDQQSKLQFASAVNASKKCSSCGKTDSPEWRRGPSGQKTVSTKLFVLSSLTLQLCNACGLRFSRSLTSRRRRDNNASLSINQETDEPAMVPRSRGAGGGSRPGTHRRNHRRVKKSKGQDETRVDELSEYDRRLAHVLASLPDDQLAVDGFHTPFANKLPPKMPPLQSFAPLHSAPASPGPLMSPTTRIMFQSPPPHSSMPSPHVPPCLPLSVSHSSYQNTNPTPDAAVSMDVPISASVPTTPTAPTTSFSQAFSVIPHSGTSQHSHLPPTSTASPVHRSFSRARASSDSTPHPIPNTTPNISSMFVPKHELDTSSLHAPTPSLPLSSMIIAPKSPMHSNFQPTDSTAVATSFSDAVTTTAAVSSLQNHLSPQWSSESTAKDQNTTLLDLENPSLTKQVPLCEY</sequence>
<dbReference type="KEGG" id="mgl:MGL_0108"/>
<keyword evidence="5" id="KW-0804">Transcription</keyword>
<dbReference type="AlphaFoldDB" id="A8PRR0"/>
<evidence type="ECO:0000256" key="4">
    <source>
        <dbReference type="ARBA" id="ARBA00023015"/>
    </source>
</evidence>
<evidence type="ECO:0000256" key="7">
    <source>
        <dbReference type="SAM" id="MobiDB-lite"/>
    </source>
</evidence>
<dbReference type="PANTHER" id="PTHR47172:SF24">
    <property type="entry name" value="GATA ZINC FINGER DOMAIN-CONTAINING PROTEIN 14-RELATED"/>
    <property type="match status" value="1"/>
</dbReference>
<keyword evidence="2 6" id="KW-0863">Zinc-finger</keyword>
<keyword evidence="1" id="KW-0479">Metal-binding</keyword>
<dbReference type="OrthoDB" id="2162994at2759"/>
<feature type="compositionally biased region" description="Polar residues" evidence="7">
    <location>
        <begin position="556"/>
        <end position="571"/>
    </location>
</feature>
<evidence type="ECO:0000259" key="8">
    <source>
        <dbReference type="PROSITE" id="PS50114"/>
    </source>
</evidence>
<dbReference type="EMBL" id="AAYY01000001">
    <property type="protein sequence ID" value="EDP45119.1"/>
    <property type="molecule type" value="Genomic_DNA"/>
</dbReference>
<dbReference type="SMART" id="SM00401">
    <property type="entry name" value="ZnF_GATA"/>
    <property type="match status" value="1"/>
</dbReference>
<evidence type="ECO:0000256" key="1">
    <source>
        <dbReference type="ARBA" id="ARBA00022723"/>
    </source>
</evidence>
<dbReference type="RefSeq" id="XP_001732333.1">
    <property type="nucleotide sequence ID" value="XM_001732281.1"/>
</dbReference>
<evidence type="ECO:0000256" key="3">
    <source>
        <dbReference type="ARBA" id="ARBA00022833"/>
    </source>
</evidence>
<dbReference type="PANTHER" id="PTHR47172">
    <property type="entry name" value="OS01G0976800 PROTEIN"/>
    <property type="match status" value="1"/>
</dbReference>
<dbReference type="PROSITE" id="PS50114">
    <property type="entry name" value="GATA_ZN_FINGER_2"/>
    <property type="match status" value="1"/>
</dbReference>
<dbReference type="InterPro" id="IPR000679">
    <property type="entry name" value="Znf_GATA"/>
</dbReference>
<feature type="compositionally biased region" description="Low complexity" evidence="7">
    <location>
        <begin position="579"/>
        <end position="598"/>
    </location>
</feature>
<comment type="caution">
    <text evidence="9">The sequence shown here is derived from an EMBL/GenBank/DDBJ whole genome shotgun (WGS) entry which is preliminary data.</text>
</comment>
<feature type="region of interest" description="Disordered" evidence="7">
    <location>
        <begin position="366"/>
        <end position="421"/>
    </location>
</feature>